<evidence type="ECO:0000313" key="1">
    <source>
        <dbReference type="EMBL" id="MFB9097771.1"/>
    </source>
</evidence>
<proteinExistence type="predicted"/>
<keyword evidence="2" id="KW-1185">Reference proteome</keyword>
<comment type="caution">
    <text evidence="1">The sequence shown here is derived from an EMBL/GenBank/DDBJ whole genome shotgun (WGS) entry which is preliminary data.</text>
</comment>
<accession>A0ABV5GS12</accession>
<organism evidence="1 2">
    <name type="scientific">Flavobacterium jumunjinense</name>
    <dbReference type="NCBI Taxonomy" id="998845"/>
    <lineage>
        <taxon>Bacteria</taxon>
        <taxon>Pseudomonadati</taxon>
        <taxon>Bacteroidota</taxon>
        <taxon>Flavobacteriia</taxon>
        <taxon>Flavobacteriales</taxon>
        <taxon>Flavobacteriaceae</taxon>
        <taxon>Flavobacterium</taxon>
    </lineage>
</organism>
<dbReference type="Gene3D" id="2.60.40.1120">
    <property type="entry name" value="Carboxypeptidase-like, regulatory domain"/>
    <property type="match status" value="1"/>
</dbReference>
<dbReference type="InterPro" id="IPR008969">
    <property type="entry name" value="CarboxyPept-like_regulatory"/>
</dbReference>
<dbReference type="Proteomes" id="UP001589607">
    <property type="component" value="Unassembled WGS sequence"/>
</dbReference>
<dbReference type="Pfam" id="PF13715">
    <property type="entry name" value="CarbopepD_reg_2"/>
    <property type="match status" value="1"/>
</dbReference>
<dbReference type="EMBL" id="JBHMEY010000066">
    <property type="protein sequence ID" value="MFB9097771.1"/>
    <property type="molecule type" value="Genomic_DNA"/>
</dbReference>
<gene>
    <name evidence="1" type="ORF">ACFFVF_14735</name>
</gene>
<dbReference type="RefSeq" id="WP_236457976.1">
    <property type="nucleotide sequence ID" value="NZ_CBCSGE010000008.1"/>
</dbReference>
<protein>
    <submittedName>
        <fullName evidence="1">Carboxypeptidase-like regulatory domain-containing protein</fullName>
    </submittedName>
</protein>
<evidence type="ECO:0000313" key="2">
    <source>
        <dbReference type="Proteomes" id="UP001589607"/>
    </source>
</evidence>
<reference evidence="1 2" key="1">
    <citation type="submission" date="2024-09" db="EMBL/GenBank/DDBJ databases">
        <authorList>
            <person name="Sun Q."/>
            <person name="Mori K."/>
        </authorList>
    </citation>
    <scope>NUCLEOTIDE SEQUENCE [LARGE SCALE GENOMIC DNA]</scope>
    <source>
        <strain evidence="1 2">CECT 7955</strain>
    </source>
</reference>
<dbReference type="SUPFAM" id="SSF49464">
    <property type="entry name" value="Carboxypeptidase regulatory domain-like"/>
    <property type="match status" value="1"/>
</dbReference>
<name>A0ABV5GS12_9FLAO</name>
<sequence length="292" mass="33568">MKEHRFYVLLMIFMTYSITAQIKGVVKDSVSGMPISFVNIWVENEEIGTTSDFDGSFSMNVKETNKNLVFSALGFQKKTIKIVNAKEVFLQATVIELNEVVLLNKKETKVIEIGKTPNAILQTFDNGPKIEAKYFPYKDSYKKTQFIKKVSIQTDSKIEESTIKIHFYSVNKDGSPGEELLNNDFLVIIKKGVLKNKFDISDHNLVMPTNGIFVAYEKLMIESNKLERQIVDPYTKSKKTKTTHYPLVLYNYVERDFLYSFFGGKWNKKVNEQDSNDKLTIFEPAINLTLTN</sequence>